<feature type="region of interest" description="Disordered" evidence="1">
    <location>
        <begin position="120"/>
        <end position="142"/>
    </location>
</feature>
<dbReference type="RefSeq" id="WP_377004472.1">
    <property type="nucleotide sequence ID" value="NZ_JBHSGG010000026.1"/>
</dbReference>
<feature type="compositionally biased region" description="Low complexity" evidence="1">
    <location>
        <begin position="21"/>
        <end position="36"/>
    </location>
</feature>
<dbReference type="Pfam" id="PF13482">
    <property type="entry name" value="RNase_H_2"/>
    <property type="match status" value="1"/>
</dbReference>
<evidence type="ECO:0000256" key="1">
    <source>
        <dbReference type="SAM" id="MobiDB-lite"/>
    </source>
</evidence>
<protein>
    <submittedName>
        <fullName evidence="3">Ribonuclease H-like domain-containing protein</fullName>
    </submittedName>
</protein>
<organism evidence="3 4">
    <name type="scientific">Coralloluteibacterium thermophilum</name>
    <dbReference type="NCBI Taxonomy" id="2707049"/>
    <lineage>
        <taxon>Bacteria</taxon>
        <taxon>Pseudomonadati</taxon>
        <taxon>Pseudomonadota</taxon>
        <taxon>Gammaproteobacteria</taxon>
        <taxon>Lysobacterales</taxon>
        <taxon>Lysobacteraceae</taxon>
        <taxon>Coralloluteibacterium</taxon>
    </lineage>
</organism>
<sequence length="324" mass="35530">MSELARRLRALRQQAGGGALGERAATPAPRVAATVPSGADLQAADVPRPQAVPPPRPPAPARRPPVPEELRRLLVQRDRLLAPAKRPQRAADRTLHGEEIAPGLRYLEQRFAWAPPPPHIDACRVRGTPRPPPPGANSAPHPVGPVDCARFLSFDTETTGLAGGTGTRAFMIGAADWHEGMLRLRQLTITTLAAETAMLRAFADWLRPDTVVVSYNGRSYDAPLLATRYRLARLPNPLAGLAHLDLLHPVRRRWRGVWPNCRLATAERSLLGVVREDDLPGAEAPRAWLDYLRGGSARDLRRVGEHNAQDLRSLFGLLCRLSEE</sequence>
<gene>
    <name evidence="3" type="ORF">ACFO3Q_09685</name>
</gene>
<proteinExistence type="predicted"/>
<evidence type="ECO:0000313" key="3">
    <source>
        <dbReference type="EMBL" id="MFC4728441.1"/>
    </source>
</evidence>
<evidence type="ECO:0000313" key="4">
    <source>
        <dbReference type="Proteomes" id="UP001595892"/>
    </source>
</evidence>
<dbReference type="PANTHER" id="PTHR38462:SF1">
    <property type="entry name" value="YPRB RIBONUCLEASE H-LIKE DOMAIN-CONTAINING PROTEIN"/>
    <property type="match status" value="1"/>
</dbReference>
<dbReference type="InterPro" id="IPR038720">
    <property type="entry name" value="YprB_RNase_H-like_dom"/>
</dbReference>
<keyword evidence="4" id="KW-1185">Reference proteome</keyword>
<dbReference type="PANTHER" id="PTHR38462">
    <property type="entry name" value="EXONUCLEASE-LIKE PROTEIN"/>
    <property type="match status" value="1"/>
</dbReference>
<dbReference type="Proteomes" id="UP001595892">
    <property type="component" value="Unassembled WGS sequence"/>
</dbReference>
<reference evidence="4" key="1">
    <citation type="journal article" date="2019" name="Int. J. Syst. Evol. Microbiol.">
        <title>The Global Catalogue of Microorganisms (GCM) 10K type strain sequencing project: providing services to taxonomists for standard genome sequencing and annotation.</title>
        <authorList>
            <consortium name="The Broad Institute Genomics Platform"/>
            <consortium name="The Broad Institute Genome Sequencing Center for Infectious Disease"/>
            <person name="Wu L."/>
            <person name="Ma J."/>
        </authorList>
    </citation>
    <scope>NUCLEOTIDE SEQUENCE [LARGE SCALE GENOMIC DNA]</scope>
    <source>
        <strain evidence="4">CGMCC 1.13574</strain>
    </source>
</reference>
<dbReference type="Gene3D" id="3.30.420.10">
    <property type="entry name" value="Ribonuclease H-like superfamily/Ribonuclease H"/>
    <property type="match status" value="1"/>
</dbReference>
<feature type="compositionally biased region" description="Pro residues" evidence="1">
    <location>
        <begin position="50"/>
        <end position="64"/>
    </location>
</feature>
<dbReference type="SUPFAM" id="SSF53098">
    <property type="entry name" value="Ribonuclease H-like"/>
    <property type="match status" value="1"/>
</dbReference>
<dbReference type="InterPro" id="IPR012337">
    <property type="entry name" value="RNaseH-like_sf"/>
</dbReference>
<feature type="region of interest" description="Disordered" evidence="1">
    <location>
        <begin position="13"/>
        <end position="67"/>
    </location>
</feature>
<dbReference type="InterPro" id="IPR036397">
    <property type="entry name" value="RNaseH_sf"/>
</dbReference>
<dbReference type="EMBL" id="JBHSGG010000026">
    <property type="protein sequence ID" value="MFC4728441.1"/>
    <property type="molecule type" value="Genomic_DNA"/>
</dbReference>
<feature type="domain" description="YprB ribonuclease H-like" evidence="2">
    <location>
        <begin position="154"/>
        <end position="318"/>
    </location>
</feature>
<name>A0ABV9NMN3_9GAMM</name>
<accession>A0ABV9NMN3</accession>
<evidence type="ECO:0000259" key="2">
    <source>
        <dbReference type="Pfam" id="PF13482"/>
    </source>
</evidence>
<comment type="caution">
    <text evidence="3">The sequence shown here is derived from an EMBL/GenBank/DDBJ whole genome shotgun (WGS) entry which is preliminary data.</text>
</comment>